<organism evidence="1 2">
    <name type="scientific">Tessaracoccus lubricantis</name>
    <dbReference type="NCBI Taxonomy" id="545543"/>
    <lineage>
        <taxon>Bacteria</taxon>
        <taxon>Bacillati</taxon>
        <taxon>Actinomycetota</taxon>
        <taxon>Actinomycetes</taxon>
        <taxon>Propionibacteriales</taxon>
        <taxon>Propionibacteriaceae</taxon>
        <taxon>Tessaracoccus</taxon>
    </lineage>
</organism>
<keyword evidence="2" id="KW-1185">Reference proteome</keyword>
<name>A0ABP9EYJ3_9ACTN</name>
<accession>A0ABP9EYJ3</accession>
<proteinExistence type="predicted"/>
<reference evidence="2" key="1">
    <citation type="journal article" date="2019" name="Int. J. Syst. Evol. Microbiol.">
        <title>The Global Catalogue of Microorganisms (GCM) 10K type strain sequencing project: providing services to taxonomists for standard genome sequencing and annotation.</title>
        <authorList>
            <consortium name="The Broad Institute Genomics Platform"/>
            <consortium name="The Broad Institute Genome Sequencing Center for Infectious Disease"/>
            <person name="Wu L."/>
            <person name="Ma J."/>
        </authorList>
    </citation>
    <scope>NUCLEOTIDE SEQUENCE [LARGE SCALE GENOMIC DNA]</scope>
    <source>
        <strain evidence="2">JCM 19125</strain>
    </source>
</reference>
<evidence type="ECO:0000313" key="2">
    <source>
        <dbReference type="Proteomes" id="UP001501521"/>
    </source>
</evidence>
<evidence type="ECO:0000313" key="1">
    <source>
        <dbReference type="EMBL" id="GAA4888883.1"/>
    </source>
</evidence>
<dbReference type="EMBL" id="BAABLV010000003">
    <property type="protein sequence ID" value="GAA4888883.1"/>
    <property type="molecule type" value="Genomic_DNA"/>
</dbReference>
<dbReference type="Proteomes" id="UP001501521">
    <property type="component" value="Unassembled WGS sequence"/>
</dbReference>
<sequence>MTDAPTPRSAAPADVRRTELVGEVMAGLDHLDHLPLEEQTAKLAEAQSVLQAVLNNDPTLAQLGIPGVAR</sequence>
<dbReference type="RefSeq" id="WP_345577527.1">
    <property type="nucleotide sequence ID" value="NZ_BAABLV010000003.1"/>
</dbReference>
<comment type="caution">
    <text evidence="1">The sequence shown here is derived from an EMBL/GenBank/DDBJ whole genome shotgun (WGS) entry which is preliminary data.</text>
</comment>
<protein>
    <submittedName>
        <fullName evidence="1">Uncharacterized protein</fullName>
    </submittedName>
</protein>
<gene>
    <name evidence="1" type="ORF">GCM10025789_01550</name>
</gene>